<proteinExistence type="predicted"/>
<evidence type="ECO:0000256" key="1">
    <source>
        <dbReference type="SAM" id="SignalP"/>
    </source>
</evidence>
<feature type="chain" id="PRO_5001996424" description="DUF5329 domain-containing protein" evidence="1">
    <location>
        <begin position="19"/>
        <end position="125"/>
    </location>
</feature>
<reference evidence="2 3" key="1">
    <citation type="submission" date="2014-09" db="EMBL/GenBank/DDBJ databases">
        <title>Genome sequences of Lysobacter dokdonensis DS-58.</title>
        <authorList>
            <person name="Kim J.F."/>
            <person name="Kwak M.-J."/>
        </authorList>
    </citation>
    <scope>NUCLEOTIDE SEQUENCE [LARGE SCALE GENOMIC DNA]</scope>
    <source>
        <strain evidence="2 3">DS-58</strain>
    </source>
</reference>
<organism evidence="2 3">
    <name type="scientific">Lysobacter dokdonensis DS-58</name>
    <dbReference type="NCBI Taxonomy" id="1300345"/>
    <lineage>
        <taxon>Bacteria</taxon>
        <taxon>Pseudomonadati</taxon>
        <taxon>Pseudomonadota</taxon>
        <taxon>Gammaproteobacteria</taxon>
        <taxon>Lysobacterales</taxon>
        <taxon>Lysobacteraceae</taxon>
        <taxon>Noviluteimonas</taxon>
    </lineage>
</organism>
<accession>A0A0A2WMW0</accession>
<evidence type="ECO:0000313" key="2">
    <source>
        <dbReference type="EMBL" id="KGQ20067.1"/>
    </source>
</evidence>
<dbReference type="eggNOG" id="ENOG5032ZEV">
    <property type="taxonomic scope" value="Bacteria"/>
</dbReference>
<evidence type="ECO:0000313" key="3">
    <source>
        <dbReference type="Proteomes" id="UP000030518"/>
    </source>
</evidence>
<keyword evidence="3" id="KW-1185">Reference proteome</keyword>
<sequence>MRTLLLAVFLAAIAPAMAAQPAATTTVARTPAAEIDALIERVGHSKGVVFIRNGTEYSAADAAAHLQRKRKAAGNRIKTPEQFIDKLGARSSMTGKPYRVRLASGTEMDSAAWLNGLLREVRAGR</sequence>
<comment type="caution">
    <text evidence="2">The sequence shown here is derived from an EMBL/GenBank/DDBJ whole genome shotgun (WGS) entry which is preliminary data.</text>
</comment>
<name>A0A0A2WMW0_9GAMM</name>
<dbReference type="Pfam" id="PF17263">
    <property type="entry name" value="DUF5329"/>
    <property type="match status" value="1"/>
</dbReference>
<dbReference type="AlphaFoldDB" id="A0A0A2WMW0"/>
<evidence type="ECO:0008006" key="4">
    <source>
        <dbReference type="Google" id="ProtNLM"/>
    </source>
</evidence>
<keyword evidence="1" id="KW-0732">Signal</keyword>
<protein>
    <recommendedName>
        <fullName evidence="4">DUF5329 domain-containing protein</fullName>
    </recommendedName>
</protein>
<dbReference type="PATRIC" id="fig|1300345.3.peg.813"/>
<dbReference type="InterPro" id="IPR035242">
    <property type="entry name" value="DUF5329"/>
</dbReference>
<dbReference type="OrthoDB" id="344871at2"/>
<dbReference type="STRING" id="1300345.LF41_2234"/>
<feature type="signal peptide" evidence="1">
    <location>
        <begin position="1"/>
        <end position="18"/>
    </location>
</feature>
<gene>
    <name evidence="2" type="ORF">LF41_2234</name>
</gene>
<dbReference type="EMBL" id="JRKJ01000004">
    <property type="protein sequence ID" value="KGQ20067.1"/>
    <property type="molecule type" value="Genomic_DNA"/>
</dbReference>
<dbReference type="RefSeq" id="WP_036166381.1">
    <property type="nucleotide sequence ID" value="NZ_JRKJ01000004.1"/>
</dbReference>
<dbReference type="Proteomes" id="UP000030518">
    <property type="component" value="Unassembled WGS sequence"/>
</dbReference>